<dbReference type="GO" id="GO:0046556">
    <property type="term" value="F:alpha-L-arabinofuranosidase activity"/>
    <property type="evidence" value="ECO:0007669"/>
    <property type="project" value="UniProtKB-EC"/>
</dbReference>
<accession>A0A1H7Q8H8</accession>
<dbReference type="Gene3D" id="3.20.20.80">
    <property type="entry name" value="Glycosidases"/>
    <property type="match status" value="1"/>
</dbReference>
<keyword evidence="8" id="KW-1185">Reference proteome</keyword>
<dbReference type="STRING" id="407022.SAMN05661044_02502"/>
<dbReference type="Gene3D" id="2.60.120.260">
    <property type="entry name" value="Galactose-binding domain-like"/>
    <property type="match status" value="1"/>
</dbReference>
<dbReference type="Proteomes" id="UP000199421">
    <property type="component" value="Unassembled WGS sequence"/>
</dbReference>
<dbReference type="SUPFAM" id="SSF75005">
    <property type="entry name" value="Arabinanase/levansucrase/invertase"/>
    <property type="match status" value="1"/>
</dbReference>
<reference evidence="8" key="1">
    <citation type="submission" date="2016-10" db="EMBL/GenBank/DDBJ databases">
        <authorList>
            <person name="Varghese N."/>
            <person name="Submissions S."/>
        </authorList>
    </citation>
    <scope>NUCLEOTIDE SEQUENCE [LARGE SCALE GENOMIC DNA]</scope>
    <source>
        <strain evidence="8">DSM 18733</strain>
    </source>
</reference>
<organism evidence="7 8">
    <name type="scientific">Olivibacter domesticus</name>
    <name type="common">Pseudosphingobacterium domesticum</name>
    <dbReference type="NCBI Taxonomy" id="407022"/>
    <lineage>
        <taxon>Bacteria</taxon>
        <taxon>Pseudomonadati</taxon>
        <taxon>Bacteroidota</taxon>
        <taxon>Sphingobacteriia</taxon>
        <taxon>Sphingobacteriales</taxon>
        <taxon>Sphingobacteriaceae</taxon>
        <taxon>Olivibacter</taxon>
    </lineage>
</organism>
<keyword evidence="5" id="KW-0378">Hydrolase</keyword>
<evidence type="ECO:0000313" key="8">
    <source>
        <dbReference type="Proteomes" id="UP000199421"/>
    </source>
</evidence>
<dbReference type="EMBL" id="FOAF01000002">
    <property type="protein sequence ID" value="SEL44282.1"/>
    <property type="molecule type" value="Genomic_DNA"/>
</dbReference>
<name>A0A1H7Q8H8_OLID1</name>
<dbReference type="SUPFAM" id="SSF51445">
    <property type="entry name" value="(Trans)glycosidases"/>
    <property type="match status" value="1"/>
</dbReference>
<dbReference type="InterPro" id="IPR010720">
    <property type="entry name" value="Alpha-L-AF_C"/>
</dbReference>
<dbReference type="OrthoDB" id="9758333at2"/>
<feature type="domain" description="Alpha-L-arabinofuranosidase C-terminal" evidence="6">
    <location>
        <begin position="672"/>
        <end position="848"/>
    </location>
</feature>
<dbReference type="EC" id="3.2.1.55" evidence="3"/>
<dbReference type="PANTHER" id="PTHR31776">
    <property type="entry name" value="ALPHA-L-ARABINOFURANOSIDASE 1"/>
    <property type="match status" value="1"/>
</dbReference>
<dbReference type="InterPro" id="IPR017853">
    <property type="entry name" value="GH"/>
</dbReference>
<dbReference type="InterPro" id="IPR055133">
    <property type="entry name" value="BT_3657-like_N"/>
</dbReference>
<dbReference type="Pfam" id="PF22848">
    <property type="entry name" value="ASD1_dom"/>
    <property type="match status" value="1"/>
</dbReference>
<dbReference type="FunFam" id="3.20.20.80:FF:000090">
    <property type="entry name" value="Alpha-L-arabinofuranosidase A"/>
    <property type="match status" value="1"/>
</dbReference>
<dbReference type="AlphaFoldDB" id="A0A1H7Q8H8"/>
<dbReference type="InterPro" id="IPR051563">
    <property type="entry name" value="Glycosyl_Hydrolase_51"/>
</dbReference>
<dbReference type="InterPro" id="IPR055235">
    <property type="entry name" value="ASD1_cat"/>
</dbReference>
<evidence type="ECO:0000256" key="4">
    <source>
        <dbReference type="ARBA" id="ARBA00022729"/>
    </source>
</evidence>
<dbReference type="SUPFAM" id="SSF49785">
    <property type="entry name" value="Galactose-binding domain-like"/>
    <property type="match status" value="1"/>
</dbReference>
<evidence type="ECO:0000313" key="7">
    <source>
        <dbReference type="EMBL" id="SEL44282.1"/>
    </source>
</evidence>
<dbReference type="PANTHER" id="PTHR31776:SF26">
    <property type="entry name" value="SECRETED ARABINOSIDASE"/>
    <property type="match status" value="1"/>
</dbReference>
<dbReference type="InterPro" id="IPR023296">
    <property type="entry name" value="Glyco_hydro_beta-prop_sf"/>
</dbReference>
<dbReference type="InterPro" id="IPR008979">
    <property type="entry name" value="Galactose-bd-like_sf"/>
</dbReference>
<evidence type="ECO:0000256" key="5">
    <source>
        <dbReference type="ARBA" id="ARBA00022801"/>
    </source>
</evidence>
<comment type="catalytic activity">
    <reaction evidence="1">
        <text>Hydrolysis of terminal non-reducing alpha-L-arabinofuranoside residues in alpha-L-arabinosides.</text>
        <dbReference type="EC" id="3.2.1.55"/>
    </reaction>
</comment>
<evidence type="ECO:0000256" key="1">
    <source>
        <dbReference type="ARBA" id="ARBA00001462"/>
    </source>
</evidence>
<dbReference type="GO" id="GO:0046373">
    <property type="term" value="P:L-arabinose metabolic process"/>
    <property type="evidence" value="ECO:0007669"/>
    <property type="project" value="InterPro"/>
</dbReference>
<gene>
    <name evidence="7" type="ORF">SAMN05661044_02502</name>
</gene>
<protein>
    <recommendedName>
        <fullName evidence="3">non-reducing end alpha-L-arabinofuranosidase</fullName>
        <ecNumber evidence="3">3.2.1.55</ecNumber>
    </recommendedName>
</protein>
<dbReference type="Pfam" id="PF22847">
    <property type="entry name" value="BT_3657-like_N"/>
    <property type="match status" value="1"/>
</dbReference>
<sequence>MFCSLFLPLTTWSFHSGTSLKPDSAYLFAYASLNDGGRAGLHFAWSTDKQIWHAIGPDHGFLRCDYGRWGAQKRMLRPFVYRDANGMWHCVWSVNEEDNVLAHAQSEDLVKWQRQSYTEMIQDGNCLDPIVYKDASGNTTIGWRTEKEGKIQYYKTATSDFKTYSKAAVIDTLPTHREEIYIGNKREIGSINKVAWGEIDALLNAQALAAYKYTLWSEQTKDDHQRFASLDSLKADIHVQTGDPRKISDLLMGVFFEDINYAADGGLYAELVQNRGFEYRPSDKEGKDETWNHQTAWKVQGKGSLHIDSVSPIHPNNKFYAVLDLPSVGAGLQNKGFDGISIKQGATYLCSFFARALNGIKTGVEIRLVGDDGTVYGSTIIKGIAGNWKQYQDKIVANTSAVSATLEVKPLKAGTYAFDLISLFPESTFKNRKNGLRADLAQAIADMRPRFVRFPGGCVAHGDGLENMYRWKNTIGPLEERVPQRNLWGYHQSAGLGYFEYFQFCEDIGAEPLPVVPAAVPCQNSGTGGAGQQGGIPMEDMDEYIQEIFDLIEYANGDKNSIWGKKRAAAGHPEPFNLKYIGIGNEDLITDVFEERFRLIFAAMKKRYPAITVIGTVGPSADGTDYREGWELADALEIPMVDEHYYQSPGWFIHNQDYYDRYDRSKSKVYLGEYAAHLPGRPNNLETALAEALYLTSLERNGDVVHMASYAPLLAKEGHTQWNPDLIYFNNEEVKPTVGYYVQQLYGQHSGDTYFSSDIVLSESKPAVSKRFGVSAVKEEKSGDLILKIVNLLPTEVQTNIDFGDNIVLDEEATKITLKGDPTDLKCQPVEIGEQVSNKFKVAISPYSFTVYRIKTKMGVGS</sequence>
<comment type="similarity">
    <text evidence="2">Belongs to the glycosyl hydrolase 51 family.</text>
</comment>
<evidence type="ECO:0000256" key="2">
    <source>
        <dbReference type="ARBA" id="ARBA00007186"/>
    </source>
</evidence>
<dbReference type="Gene3D" id="2.115.10.20">
    <property type="entry name" value="Glycosyl hydrolase domain, family 43"/>
    <property type="match status" value="1"/>
</dbReference>
<dbReference type="SMART" id="SM00813">
    <property type="entry name" value="Alpha-L-AF_C"/>
    <property type="match status" value="1"/>
</dbReference>
<dbReference type="Pfam" id="PF06964">
    <property type="entry name" value="Alpha-L-AF_C"/>
    <property type="match status" value="1"/>
</dbReference>
<proteinExistence type="inferred from homology"/>
<evidence type="ECO:0000259" key="6">
    <source>
        <dbReference type="SMART" id="SM00813"/>
    </source>
</evidence>
<evidence type="ECO:0000256" key="3">
    <source>
        <dbReference type="ARBA" id="ARBA00012670"/>
    </source>
</evidence>
<keyword evidence="4" id="KW-0732">Signal</keyword>